<accession>A7I6W0</accession>
<dbReference type="RefSeq" id="WP_012106496.1">
    <property type="nucleotide sequence ID" value="NC_009712.1"/>
</dbReference>
<evidence type="ECO:0000313" key="4">
    <source>
        <dbReference type="Proteomes" id="UP000002408"/>
    </source>
</evidence>
<keyword evidence="4" id="KW-1185">Reference proteome</keyword>
<keyword evidence="2" id="KW-0812">Transmembrane</keyword>
<evidence type="ECO:0000313" key="3">
    <source>
        <dbReference type="EMBL" id="ABS55471.1"/>
    </source>
</evidence>
<evidence type="ECO:0000256" key="2">
    <source>
        <dbReference type="SAM" id="Phobius"/>
    </source>
</evidence>
<dbReference type="EMBL" id="CP000780">
    <property type="protein sequence ID" value="ABS55471.1"/>
    <property type="molecule type" value="Genomic_DNA"/>
</dbReference>
<dbReference type="AlphaFoldDB" id="A7I6W0"/>
<name>A7I6W0_METB6</name>
<dbReference type="HOGENOM" id="CLU_1536653_0_0_2"/>
<sequence>MITRISDYIHERLGWCPNVQLSQNMPVPPVAAPVPMQSAPSGGRGDAGSDRDSRRRHRGRHMGLIPAGLLIGLGIGLLLGHPVSALFIGLGLGFVATAFVRQAGCTGENGTPAVHSCERRSWCALIGVFFILFGICFVWIPGLLWPYLLAAFLILLGIGILIHSYFHNGRFVDP</sequence>
<feature type="transmembrane region" description="Helical" evidence="2">
    <location>
        <begin position="85"/>
        <end position="101"/>
    </location>
</feature>
<reference evidence="4" key="1">
    <citation type="journal article" date="2015" name="Microbiology">
        <title>Genome of Methanoregula boonei 6A8 reveals adaptations to oligotrophic peatland environments.</title>
        <authorList>
            <person name="Braeuer S."/>
            <person name="Cadillo-Quiroz H."/>
            <person name="Kyrpides N."/>
            <person name="Woyke T."/>
            <person name="Goodwin L."/>
            <person name="Detter C."/>
            <person name="Podell S."/>
            <person name="Yavitt J.B."/>
            <person name="Zinder S.H."/>
        </authorList>
    </citation>
    <scope>NUCLEOTIDE SEQUENCE [LARGE SCALE GENOMIC DNA]</scope>
    <source>
        <strain evidence="4">DSM 21154 / JCM 14090 / 6A8</strain>
    </source>
</reference>
<dbReference type="Proteomes" id="UP000002408">
    <property type="component" value="Chromosome"/>
</dbReference>
<feature type="transmembrane region" description="Helical" evidence="2">
    <location>
        <begin position="122"/>
        <end position="141"/>
    </location>
</feature>
<feature type="transmembrane region" description="Helical" evidence="2">
    <location>
        <begin position="147"/>
        <end position="166"/>
    </location>
</feature>
<dbReference type="KEGG" id="mbn:Mboo_0953"/>
<dbReference type="eggNOG" id="arCOG09425">
    <property type="taxonomic scope" value="Archaea"/>
</dbReference>
<proteinExistence type="predicted"/>
<feature type="transmembrane region" description="Helical" evidence="2">
    <location>
        <begin position="61"/>
        <end position="79"/>
    </location>
</feature>
<keyword evidence="2" id="KW-0472">Membrane</keyword>
<organism evidence="3 4">
    <name type="scientific">Methanoregula boonei (strain DSM 21154 / JCM 14090 / 6A8)</name>
    <dbReference type="NCBI Taxonomy" id="456442"/>
    <lineage>
        <taxon>Archaea</taxon>
        <taxon>Methanobacteriati</taxon>
        <taxon>Methanobacteriota</taxon>
        <taxon>Stenosarchaea group</taxon>
        <taxon>Methanomicrobia</taxon>
        <taxon>Methanomicrobiales</taxon>
        <taxon>Methanoregulaceae</taxon>
        <taxon>Methanoregula</taxon>
    </lineage>
</organism>
<keyword evidence="2" id="KW-1133">Transmembrane helix</keyword>
<feature type="region of interest" description="Disordered" evidence="1">
    <location>
        <begin position="30"/>
        <end position="57"/>
    </location>
</feature>
<evidence type="ECO:0000256" key="1">
    <source>
        <dbReference type="SAM" id="MobiDB-lite"/>
    </source>
</evidence>
<protein>
    <submittedName>
        <fullName evidence="3">Uncharacterized protein</fullName>
    </submittedName>
</protein>
<gene>
    <name evidence="3" type="ordered locus">Mboo_0953</name>
</gene>
<dbReference type="GeneID" id="5411809"/>